<accession>A0ABS4EJ86</accession>
<name>A0ABS4EJ86_9HYPH</name>
<feature type="domain" description="PIN" evidence="1">
    <location>
        <begin position="2"/>
        <end position="115"/>
    </location>
</feature>
<evidence type="ECO:0000259" key="1">
    <source>
        <dbReference type="Pfam" id="PF13470"/>
    </source>
</evidence>
<comment type="caution">
    <text evidence="2">The sequence shown here is derived from an EMBL/GenBank/DDBJ whole genome shotgun (WGS) entry which is preliminary data.</text>
</comment>
<organism evidence="2 3">
    <name type="scientific">Rhizobium herbae</name>
    <dbReference type="NCBI Taxonomy" id="508661"/>
    <lineage>
        <taxon>Bacteria</taxon>
        <taxon>Pseudomonadati</taxon>
        <taxon>Pseudomonadota</taxon>
        <taxon>Alphaproteobacteria</taxon>
        <taxon>Hyphomicrobiales</taxon>
        <taxon>Rhizobiaceae</taxon>
        <taxon>Rhizobium/Agrobacterium group</taxon>
        <taxon>Rhizobium</taxon>
    </lineage>
</organism>
<evidence type="ECO:0000313" key="3">
    <source>
        <dbReference type="Proteomes" id="UP000823786"/>
    </source>
</evidence>
<dbReference type="InterPro" id="IPR002850">
    <property type="entry name" value="PIN_toxin-like"/>
</dbReference>
<dbReference type="InterPro" id="IPR002716">
    <property type="entry name" value="PIN_dom"/>
</dbReference>
<dbReference type="PANTHER" id="PTHR34610:SF3">
    <property type="entry name" value="SSL7007 PROTEIN"/>
    <property type="match status" value="1"/>
</dbReference>
<evidence type="ECO:0000313" key="2">
    <source>
        <dbReference type="EMBL" id="MBP1858008.1"/>
    </source>
</evidence>
<protein>
    <submittedName>
        <fullName evidence="2">PIN family toxin of toxin-antitoxin system</fullName>
    </submittedName>
</protein>
<reference evidence="2 3" key="1">
    <citation type="submission" date="2021-03" db="EMBL/GenBank/DDBJ databases">
        <title>Genomic Encyclopedia of Type Strains, Phase IV (KMG-IV): sequencing the most valuable type-strain genomes for metagenomic binning, comparative biology and taxonomic classification.</title>
        <authorList>
            <person name="Goeker M."/>
        </authorList>
    </citation>
    <scope>NUCLEOTIDE SEQUENCE [LARGE SCALE GENOMIC DNA]</scope>
    <source>
        <strain evidence="2 3">DSM 26427</strain>
    </source>
</reference>
<sequence>MKVVIDTNIFVSAIMNTDGAPRAVIRLCLQGRLTPLMGNSLFAEYEDICAREDLFSGRFLSPPERAELLDAFLSCCLWVPIYYLWRPNLRDEADNHFIELAIGGGAAVIVTANKRAFSRAELLFPQLTIQTAGELLAEREF</sequence>
<dbReference type="EMBL" id="JAGGJV010000002">
    <property type="protein sequence ID" value="MBP1858008.1"/>
    <property type="molecule type" value="Genomic_DNA"/>
</dbReference>
<dbReference type="InterPro" id="IPR029060">
    <property type="entry name" value="PIN-like_dom_sf"/>
</dbReference>
<dbReference type="SUPFAM" id="SSF88723">
    <property type="entry name" value="PIN domain-like"/>
    <property type="match status" value="1"/>
</dbReference>
<dbReference type="RefSeq" id="WP_209849907.1">
    <property type="nucleotide sequence ID" value="NZ_JAGGJV010000002.1"/>
</dbReference>
<gene>
    <name evidence="2" type="ORF">J2Z75_001504</name>
</gene>
<dbReference type="NCBIfam" id="TIGR00305">
    <property type="entry name" value="putative toxin-antitoxin system toxin component, PIN family"/>
    <property type="match status" value="1"/>
</dbReference>
<dbReference type="Proteomes" id="UP000823786">
    <property type="component" value="Unassembled WGS sequence"/>
</dbReference>
<proteinExistence type="predicted"/>
<keyword evidence="3" id="KW-1185">Reference proteome</keyword>
<dbReference type="Pfam" id="PF13470">
    <property type="entry name" value="PIN_3"/>
    <property type="match status" value="1"/>
</dbReference>
<dbReference type="PANTHER" id="PTHR34610">
    <property type="entry name" value="SSL7007 PROTEIN"/>
    <property type="match status" value="1"/>
</dbReference>